<evidence type="ECO:0000313" key="1">
    <source>
        <dbReference type="EMBL" id="GKX66935.1"/>
    </source>
</evidence>
<keyword evidence="2" id="KW-1185">Reference proteome</keyword>
<name>A0ACB5RCX2_9CLOT</name>
<protein>
    <submittedName>
        <fullName evidence="1">Membrane protein</fullName>
    </submittedName>
</protein>
<organism evidence="1 2">
    <name type="scientific">Inconstantimicrobium mannanitabidum</name>
    <dbReference type="NCBI Taxonomy" id="1604901"/>
    <lineage>
        <taxon>Bacteria</taxon>
        <taxon>Bacillati</taxon>
        <taxon>Bacillota</taxon>
        <taxon>Clostridia</taxon>
        <taxon>Eubacteriales</taxon>
        <taxon>Clostridiaceae</taxon>
        <taxon>Inconstantimicrobium</taxon>
    </lineage>
</organism>
<accession>A0ACB5RCX2</accession>
<dbReference type="EMBL" id="BROD01000001">
    <property type="protein sequence ID" value="GKX66935.1"/>
    <property type="molecule type" value="Genomic_DNA"/>
</dbReference>
<comment type="caution">
    <text evidence="1">The sequence shown here is derived from an EMBL/GenBank/DDBJ whole genome shotgun (WGS) entry which is preliminary data.</text>
</comment>
<dbReference type="Proteomes" id="UP001058074">
    <property type="component" value="Unassembled WGS sequence"/>
</dbReference>
<proteinExistence type="predicted"/>
<gene>
    <name evidence="1" type="ORF">rsdtw13_21930</name>
</gene>
<evidence type="ECO:0000313" key="2">
    <source>
        <dbReference type="Proteomes" id="UP001058074"/>
    </source>
</evidence>
<reference evidence="1" key="1">
    <citation type="journal article" date="2025" name="Int. J. Syst. Evol. Microbiol.">
        <title>Inconstantimicrobium mannanitabidum sp. nov., a novel member of the family Clostridiaceae isolated from anoxic soil under the treatment of reductive soil disinfestation.</title>
        <authorList>
            <person name="Ueki A."/>
            <person name="Tonouchi A."/>
            <person name="Honma S."/>
            <person name="Kaku N."/>
            <person name="Ueki K."/>
        </authorList>
    </citation>
    <scope>NUCLEOTIDE SEQUENCE</scope>
    <source>
        <strain evidence="1">TW13</strain>
    </source>
</reference>
<sequence length="200" mass="21113">MERKLSKSKFDTRKLVSVGLLSAISIFLGLSGLGFIPIPPVKATILHVPVIIGAILEGPLAGALVGLFFGLFSMYNAFVTPTPTAFVFWNPLVAVLPRILIGLGSYYIYAIINKALKNKLSGFSIGFAAVCGSLINTIGVLGLAYFIYLDRFAKSLGLTASAGAKAIAWIGVVNGIPEAIVSAVITVPIVLATKKAFKRK</sequence>